<dbReference type="InterPro" id="IPR036890">
    <property type="entry name" value="HATPase_C_sf"/>
</dbReference>
<accession>A0A917ZMQ8</accession>
<comment type="catalytic activity">
    <reaction evidence="1">
        <text>ATP + protein L-histidine = ADP + protein N-phospho-L-histidine.</text>
        <dbReference type="EC" id="2.7.13.3"/>
    </reaction>
</comment>
<organism evidence="13 14">
    <name type="scientific">Wenjunlia tyrosinilytica</name>
    <dbReference type="NCBI Taxonomy" id="1544741"/>
    <lineage>
        <taxon>Bacteria</taxon>
        <taxon>Bacillati</taxon>
        <taxon>Actinomycetota</taxon>
        <taxon>Actinomycetes</taxon>
        <taxon>Kitasatosporales</taxon>
        <taxon>Streptomycetaceae</taxon>
        <taxon>Wenjunlia</taxon>
    </lineage>
</organism>
<dbReference type="Gene3D" id="6.10.340.10">
    <property type="match status" value="1"/>
</dbReference>
<dbReference type="Pfam" id="PF00512">
    <property type="entry name" value="HisKA"/>
    <property type="match status" value="1"/>
</dbReference>
<dbReference type="EMBL" id="BMMS01000006">
    <property type="protein sequence ID" value="GGO85122.1"/>
    <property type="molecule type" value="Genomic_DNA"/>
</dbReference>
<dbReference type="RefSeq" id="WP_189131024.1">
    <property type="nucleotide sequence ID" value="NZ_BMMS01000006.1"/>
</dbReference>
<keyword evidence="5" id="KW-0808">Transferase</keyword>
<evidence type="ECO:0000256" key="6">
    <source>
        <dbReference type="ARBA" id="ARBA00022692"/>
    </source>
</evidence>
<protein>
    <recommendedName>
        <fullName evidence="3">histidine kinase</fullName>
        <ecNumber evidence="3">2.7.13.3</ecNumber>
    </recommendedName>
</protein>
<keyword evidence="14" id="KW-1185">Reference proteome</keyword>
<feature type="domain" description="HAMP" evidence="12">
    <location>
        <begin position="164"/>
        <end position="224"/>
    </location>
</feature>
<evidence type="ECO:0000256" key="1">
    <source>
        <dbReference type="ARBA" id="ARBA00000085"/>
    </source>
</evidence>
<dbReference type="InterPro" id="IPR003660">
    <property type="entry name" value="HAMP_dom"/>
</dbReference>
<keyword evidence="8 10" id="KW-1133">Transmembrane helix</keyword>
<dbReference type="Gene3D" id="3.30.565.10">
    <property type="entry name" value="Histidine kinase-like ATPase, C-terminal domain"/>
    <property type="match status" value="1"/>
</dbReference>
<evidence type="ECO:0000259" key="11">
    <source>
        <dbReference type="PROSITE" id="PS50109"/>
    </source>
</evidence>
<dbReference type="PANTHER" id="PTHR45436">
    <property type="entry name" value="SENSOR HISTIDINE KINASE YKOH"/>
    <property type="match status" value="1"/>
</dbReference>
<feature type="domain" description="Histidine kinase" evidence="11">
    <location>
        <begin position="232"/>
        <end position="425"/>
    </location>
</feature>
<evidence type="ECO:0000256" key="4">
    <source>
        <dbReference type="ARBA" id="ARBA00022553"/>
    </source>
</evidence>
<sequence length="441" mass="47151">MTKHRHGRLRPRIPSFTATLYWKFAVTIAGVACLVAVVLSLLVHNSAARQNADFARKEALARLDSAADNYSFGDPLESYAGVDPPDLPSSLRSVALHGGRGTMLGHYKGRSTMWAAGPADGKALAVRVDYAQSEKAISSLDRAIAGSAVLAVGITALAGLFAASRISRRLHDTAQVARRISAGDLDARVGKGCTSSRPERAHDEVTAVAHALNSMASALQSRIKTEQRFTADVAHELRTPLTGLHAAAELLPPGRPTELVRDRVQALRRLTEDLLEISRLDARVEQANLDMHRLGPLVSQAVFSTGLDAEVHVVEDAVLETDRRRLDRIIGNLIANAHRHGSPPVVVTVHGSLISVRDHGDGYPDDLLDHGPQRFRTESTASGKKGHGLGLTIAVGQAQVLNADLHFSNAPDGGAVTTLVLRSVPGLADEVGNDETWRGET</sequence>
<dbReference type="InterPro" id="IPR003661">
    <property type="entry name" value="HisK_dim/P_dom"/>
</dbReference>
<comment type="subcellular location">
    <subcellularLocation>
        <location evidence="2">Cell membrane</location>
    </subcellularLocation>
</comment>
<dbReference type="SUPFAM" id="SSF55874">
    <property type="entry name" value="ATPase domain of HSP90 chaperone/DNA topoisomerase II/histidine kinase"/>
    <property type="match status" value="1"/>
</dbReference>
<evidence type="ECO:0000259" key="12">
    <source>
        <dbReference type="PROSITE" id="PS50885"/>
    </source>
</evidence>
<evidence type="ECO:0000256" key="9">
    <source>
        <dbReference type="ARBA" id="ARBA00023012"/>
    </source>
</evidence>
<dbReference type="PROSITE" id="PS50885">
    <property type="entry name" value="HAMP"/>
    <property type="match status" value="1"/>
</dbReference>
<dbReference type="CDD" id="cd06225">
    <property type="entry name" value="HAMP"/>
    <property type="match status" value="1"/>
</dbReference>
<proteinExistence type="predicted"/>
<keyword evidence="10" id="KW-0472">Membrane</keyword>
<comment type="caution">
    <text evidence="13">The sequence shown here is derived from an EMBL/GenBank/DDBJ whole genome shotgun (WGS) entry which is preliminary data.</text>
</comment>
<evidence type="ECO:0000313" key="13">
    <source>
        <dbReference type="EMBL" id="GGO85122.1"/>
    </source>
</evidence>
<dbReference type="SUPFAM" id="SSF158472">
    <property type="entry name" value="HAMP domain-like"/>
    <property type="match status" value="1"/>
</dbReference>
<dbReference type="SMART" id="SM00304">
    <property type="entry name" value="HAMP"/>
    <property type="match status" value="1"/>
</dbReference>
<evidence type="ECO:0000256" key="8">
    <source>
        <dbReference type="ARBA" id="ARBA00022989"/>
    </source>
</evidence>
<dbReference type="GO" id="GO:0005886">
    <property type="term" value="C:plasma membrane"/>
    <property type="evidence" value="ECO:0007669"/>
    <property type="project" value="UniProtKB-SubCell"/>
</dbReference>
<dbReference type="SMART" id="SM00388">
    <property type="entry name" value="HisKA"/>
    <property type="match status" value="1"/>
</dbReference>
<dbReference type="InterPro" id="IPR036097">
    <property type="entry name" value="HisK_dim/P_sf"/>
</dbReference>
<dbReference type="Gene3D" id="1.10.287.130">
    <property type="match status" value="1"/>
</dbReference>
<evidence type="ECO:0000256" key="10">
    <source>
        <dbReference type="SAM" id="Phobius"/>
    </source>
</evidence>
<dbReference type="SMART" id="SM00387">
    <property type="entry name" value="HATPase_c"/>
    <property type="match status" value="1"/>
</dbReference>
<reference evidence="13" key="1">
    <citation type="journal article" date="2014" name="Int. J. Syst. Evol. Microbiol.">
        <title>Complete genome sequence of Corynebacterium casei LMG S-19264T (=DSM 44701T), isolated from a smear-ripened cheese.</title>
        <authorList>
            <consortium name="US DOE Joint Genome Institute (JGI-PGF)"/>
            <person name="Walter F."/>
            <person name="Albersmeier A."/>
            <person name="Kalinowski J."/>
            <person name="Ruckert C."/>
        </authorList>
    </citation>
    <scope>NUCLEOTIDE SEQUENCE</scope>
    <source>
        <strain evidence="13">CGMCC 4.7201</strain>
    </source>
</reference>
<reference evidence="13" key="2">
    <citation type="submission" date="2020-09" db="EMBL/GenBank/DDBJ databases">
        <authorList>
            <person name="Sun Q."/>
            <person name="Zhou Y."/>
        </authorList>
    </citation>
    <scope>NUCLEOTIDE SEQUENCE</scope>
    <source>
        <strain evidence="13">CGMCC 4.7201</strain>
    </source>
</reference>
<feature type="transmembrane region" description="Helical" evidence="10">
    <location>
        <begin position="20"/>
        <end position="43"/>
    </location>
</feature>
<dbReference type="Pfam" id="PF02518">
    <property type="entry name" value="HATPase_c"/>
    <property type="match status" value="1"/>
</dbReference>
<dbReference type="InterPro" id="IPR003594">
    <property type="entry name" value="HATPase_dom"/>
</dbReference>
<dbReference type="Proteomes" id="UP000641932">
    <property type="component" value="Unassembled WGS sequence"/>
</dbReference>
<dbReference type="InterPro" id="IPR005467">
    <property type="entry name" value="His_kinase_dom"/>
</dbReference>
<keyword evidence="9" id="KW-0902">Two-component regulatory system</keyword>
<evidence type="ECO:0000256" key="2">
    <source>
        <dbReference type="ARBA" id="ARBA00004236"/>
    </source>
</evidence>
<dbReference type="GO" id="GO:0000155">
    <property type="term" value="F:phosphorelay sensor kinase activity"/>
    <property type="evidence" value="ECO:0007669"/>
    <property type="project" value="InterPro"/>
</dbReference>
<dbReference type="PROSITE" id="PS50109">
    <property type="entry name" value="HIS_KIN"/>
    <property type="match status" value="1"/>
</dbReference>
<evidence type="ECO:0000256" key="7">
    <source>
        <dbReference type="ARBA" id="ARBA00022777"/>
    </source>
</evidence>
<dbReference type="SUPFAM" id="SSF47384">
    <property type="entry name" value="Homodimeric domain of signal transducing histidine kinase"/>
    <property type="match status" value="1"/>
</dbReference>
<dbReference type="InterPro" id="IPR050428">
    <property type="entry name" value="TCS_sensor_his_kinase"/>
</dbReference>
<dbReference type="AlphaFoldDB" id="A0A917ZMQ8"/>
<evidence type="ECO:0000256" key="5">
    <source>
        <dbReference type="ARBA" id="ARBA00022679"/>
    </source>
</evidence>
<keyword evidence="4" id="KW-0597">Phosphoprotein</keyword>
<name>A0A917ZMQ8_9ACTN</name>
<evidence type="ECO:0000313" key="14">
    <source>
        <dbReference type="Proteomes" id="UP000641932"/>
    </source>
</evidence>
<keyword evidence="6 10" id="KW-0812">Transmembrane</keyword>
<gene>
    <name evidence="13" type="ORF">GCM10012280_18180</name>
</gene>
<dbReference type="Pfam" id="PF00672">
    <property type="entry name" value="HAMP"/>
    <property type="match status" value="1"/>
</dbReference>
<dbReference type="CDD" id="cd00082">
    <property type="entry name" value="HisKA"/>
    <property type="match status" value="1"/>
</dbReference>
<evidence type="ECO:0000256" key="3">
    <source>
        <dbReference type="ARBA" id="ARBA00012438"/>
    </source>
</evidence>
<dbReference type="EC" id="2.7.13.3" evidence="3"/>
<keyword evidence="7 13" id="KW-0418">Kinase</keyword>
<dbReference type="PANTHER" id="PTHR45436:SF5">
    <property type="entry name" value="SENSOR HISTIDINE KINASE TRCS"/>
    <property type="match status" value="1"/>
</dbReference>